<evidence type="ECO:0000313" key="4">
    <source>
        <dbReference type="EMBL" id="KAA0147453.1"/>
    </source>
</evidence>
<dbReference type="PANTHER" id="PTHR23140:SF0">
    <property type="entry name" value="U2 SNRNP-ASSOCIATED SURP MOTIF-CONTAINING PROTEIN"/>
    <property type="match status" value="1"/>
</dbReference>
<feature type="domain" description="RRM" evidence="3">
    <location>
        <begin position="163"/>
        <end position="250"/>
    </location>
</feature>
<proteinExistence type="predicted"/>
<comment type="caution">
    <text evidence="4">The sequence shown here is derived from an EMBL/GenBank/DDBJ whole genome shotgun (WGS) entry which is preliminary data.</text>
</comment>
<dbReference type="InterPro" id="IPR000504">
    <property type="entry name" value="RRM_dom"/>
</dbReference>
<sequence>MAAARTKLSFGLKAKGKGRKLGGSAFLGAASKSPASPGAAAAGGGSATGAGDADAPRIIRLGKGRSSTGQIAVVSGGGDPQAPPEHAEGGSPAHAIAPEATGANAIPLGRPGVKLRAIDELMVELKDRQERGEHIADAQTRPGGRKAGPRSRMPPTGGNTTTTNIHVSNLSPLVTEEDLRAAFAALGPLVSVKVMWPRTEEERARGSNVAFVAFHRRRDAEEAIAALQGARLGSTAHEAATPVRLAWSRALAWQTPGWV</sequence>
<dbReference type="Gene3D" id="3.30.70.330">
    <property type="match status" value="1"/>
</dbReference>
<dbReference type="Pfam" id="PF00076">
    <property type="entry name" value="RRM_1"/>
    <property type="match status" value="1"/>
</dbReference>
<keyword evidence="1" id="KW-0694">RNA-binding</keyword>
<feature type="compositionally biased region" description="Low complexity" evidence="2">
    <location>
        <begin position="28"/>
        <end position="40"/>
    </location>
</feature>
<gene>
    <name evidence="4" type="ORF">FNF31_07578</name>
</gene>
<evidence type="ECO:0000256" key="2">
    <source>
        <dbReference type="SAM" id="MobiDB-lite"/>
    </source>
</evidence>
<feature type="compositionally biased region" description="Low complexity" evidence="2">
    <location>
        <begin position="154"/>
        <end position="164"/>
    </location>
</feature>
<dbReference type="PANTHER" id="PTHR23140">
    <property type="entry name" value="RNA PROCESSING PROTEIN LD23810P"/>
    <property type="match status" value="1"/>
</dbReference>
<evidence type="ECO:0000313" key="5">
    <source>
        <dbReference type="Proteomes" id="UP000325113"/>
    </source>
</evidence>
<organism evidence="4 5">
    <name type="scientific">Cafeteria roenbergensis</name>
    <name type="common">Marine flagellate</name>
    <dbReference type="NCBI Taxonomy" id="33653"/>
    <lineage>
        <taxon>Eukaryota</taxon>
        <taxon>Sar</taxon>
        <taxon>Stramenopiles</taxon>
        <taxon>Bigyra</taxon>
        <taxon>Opalozoa</taxon>
        <taxon>Bicosoecida</taxon>
        <taxon>Cafeteriaceae</taxon>
        <taxon>Cafeteria</taxon>
    </lineage>
</organism>
<dbReference type="EMBL" id="VLTM01000164">
    <property type="protein sequence ID" value="KAA0147453.1"/>
    <property type="molecule type" value="Genomic_DNA"/>
</dbReference>
<dbReference type="SUPFAM" id="SSF54928">
    <property type="entry name" value="RNA-binding domain, RBD"/>
    <property type="match status" value="1"/>
</dbReference>
<feature type="region of interest" description="Disordered" evidence="2">
    <location>
        <begin position="128"/>
        <end position="166"/>
    </location>
</feature>
<name>A0A5A8C381_CAFRO</name>
<dbReference type="GO" id="GO:0005634">
    <property type="term" value="C:nucleus"/>
    <property type="evidence" value="ECO:0007669"/>
    <property type="project" value="TreeGrafter"/>
</dbReference>
<dbReference type="GO" id="GO:0003723">
    <property type="term" value="F:RNA binding"/>
    <property type="evidence" value="ECO:0007669"/>
    <property type="project" value="UniProtKB-UniRule"/>
</dbReference>
<reference evidence="4 5" key="1">
    <citation type="submission" date="2019-07" db="EMBL/GenBank/DDBJ databases">
        <title>Genomes of Cafeteria roenbergensis.</title>
        <authorList>
            <person name="Fischer M.G."/>
            <person name="Hackl T."/>
            <person name="Roman M."/>
        </authorList>
    </citation>
    <scope>NUCLEOTIDE SEQUENCE [LARGE SCALE GENOMIC DNA]</scope>
    <source>
        <strain evidence="4 5">Cflag</strain>
    </source>
</reference>
<dbReference type="InterPro" id="IPR035979">
    <property type="entry name" value="RBD_domain_sf"/>
</dbReference>
<dbReference type="PROSITE" id="PS50102">
    <property type="entry name" value="RRM"/>
    <property type="match status" value="1"/>
</dbReference>
<feature type="region of interest" description="Disordered" evidence="2">
    <location>
        <begin position="1"/>
        <end position="53"/>
    </location>
</feature>
<dbReference type="Proteomes" id="UP000325113">
    <property type="component" value="Unassembled WGS sequence"/>
</dbReference>
<feature type="region of interest" description="Disordered" evidence="2">
    <location>
        <begin position="75"/>
        <end position="94"/>
    </location>
</feature>
<accession>A0A5A8C381</accession>
<protein>
    <recommendedName>
        <fullName evidence="3">RRM domain-containing protein</fullName>
    </recommendedName>
</protein>
<dbReference type="AlphaFoldDB" id="A0A5A8C381"/>
<evidence type="ECO:0000259" key="3">
    <source>
        <dbReference type="PROSITE" id="PS50102"/>
    </source>
</evidence>
<dbReference type="InterPro" id="IPR051485">
    <property type="entry name" value="SR-CTD_assoc_factor"/>
</dbReference>
<dbReference type="InterPro" id="IPR012677">
    <property type="entry name" value="Nucleotide-bd_a/b_plait_sf"/>
</dbReference>
<evidence type="ECO:0000256" key="1">
    <source>
        <dbReference type="PROSITE-ProRule" id="PRU00176"/>
    </source>
</evidence>
<dbReference type="SMART" id="SM00360">
    <property type="entry name" value="RRM"/>
    <property type="match status" value="1"/>
</dbReference>